<evidence type="ECO:0000256" key="3">
    <source>
        <dbReference type="ARBA" id="ARBA00022512"/>
    </source>
</evidence>
<evidence type="ECO:0000256" key="7">
    <source>
        <dbReference type="ARBA" id="ARBA00023316"/>
    </source>
</evidence>
<protein>
    <submittedName>
        <fullName evidence="11">Polygalacturonase</fullName>
    </submittedName>
</protein>
<name>A0AAD8IU41_9APIA</name>
<dbReference type="GO" id="GO:0005975">
    <property type="term" value="P:carbohydrate metabolic process"/>
    <property type="evidence" value="ECO:0007669"/>
    <property type="project" value="InterPro"/>
</dbReference>
<keyword evidence="3" id="KW-0134">Cell wall</keyword>
<sequence>MNSNACRMLLVPFLLILFNQSSAKPVTFNVIELGAKPDGKTDSTESFLSAWTGACASVKPALIYVPRGRFLIQRVYLSGKCRNTNILFRIDGVLVAPADFRVAGNANNWLDFHGVDGVTISGGILDGRGTGLWDCKDQAEKDCPVGASTLSFTNSKNIVVSSLTTLNSQLFHIVINRCQNVKMKGIKILAPGNSPNTDGIHVQFSSNVTILNSKISTGDDCISISAGTTNMWIEKVVCGPGHGISIGSLGRDLNEAGVQNVTVKTVTFSGTTNGVRIKTWGRPSSGFVSNILFQHITMINVRNPLIIDQNYCPYNKDCPGQFSGVKISNVTYQDIHGTSATKVAVKFDCSKMNPCNGIQLDEVNLTYKDQPATAYCINAAGTASGMVVPTSCL</sequence>
<dbReference type="FunFam" id="2.160.20.10:FF:000016">
    <property type="entry name" value="Polygalacturonase 7"/>
    <property type="match status" value="1"/>
</dbReference>
<keyword evidence="10" id="KW-0732">Signal</keyword>
<gene>
    <name evidence="11" type="ORF">POM88_019059</name>
</gene>
<keyword evidence="12" id="KW-1185">Reference proteome</keyword>
<dbReference type="InterPro" id="IPR006626">
    <property type="entry name" value="PbH1"/>
</dbReference>
<evidence type="ECO:0000256" key="6">
    <source>
        <dbReference type="ARBA" id="ARBA00023295"/>
    </source>
</evidence>
<dbReference type="InterPro" id="IPR011050">
    <property type="entry name" value="Pectin_lyase_fold/virulence"/>
</dbReference>
<organism evidence="11 12">
    <name type="scientific">Heracleum sosnowskyi</name>
    <dbReference type="NCBI Taxonomy" id="360622"/>
    <lineage>
        <taxon>Eukaryota</taxon>
        <taxon>Viridiplantae</taxon>
        <taxon>Streptophyta</taxon>
        <taxon>Embryophyta</taxon>
        <taxon>Tracheophyta</taxon>
        <taxon>Spermatophyta</taxon>
        <taxon>Magnoliopsida</taxon>
        <taxon>eudicotyledons</taxon>
        <taxon>Gunneridae</taxon>
        <taxon>Pentapetalae</taxon>
        <taxon>asterids</taxon>
        <taxon>campanulids</taxon>
        <taxon>Apiales</taxon>
        <taxon>Apiaceae</taxon>
        <taxon>Apioideae</taxon>
        <taxon>apioid superclade</taxon>
        <taxon>Tordylieae</taxon>
        <taxon>Tordyliinae</taxon>
        <taxon>Heracleum</taxon>
    </lineage>
</organism>
<comment type="caution">
    <text evidence="11">The sequence shown here is derived from an EMBL/GenBank/DDBJ whole genome shotgun (WGS) entry which is preliminary data.</text>
</comment>
<proteinExistence type="inferred from homology"/>
<dbReference type="Proteomes" id="UP001237642">
    <property type="component" value="Unassembled WGS sequence"/>
</dbReference>
<keyword evidence="7" id="KW-0961">Cell wall biogenesis/degradation</keyword>
<dbReference type="GO" id="GO:0071555">
    <property type="term" value="P:cell wall organization"/>
    <property type="evidence" value="ECO:0007669"/>
    <property type="project" value="UniProtKB-KW"/>
</dbReference>
<reference evidence="11" key="2">
    <citation type="submission" date="2023-05" db="EMBL/GenBank/DDBJ databases">
        <authorList>
            <person name="Schelkunov M.I."/>
        </authorList>
    </citation>
    <scope>NUCLEOTIDE SEQUENCE</scope>
    <source>
        <strain evidence="11">Hsosn_3</strain>
        <tissue evidence="11">Leaf</tissue>
    </source>
</reference>
<evidence type="ECO:0000256" key="9">
    <source>
        <dbReference type="RuleBase" id="RU361169"/>
    </source>
</evidence>
<dbReference type="InterPro" id="IPR012334">
    <property type="entry name" value="Pectin_lyas_fold"/>
</dbReference>
<evidence type="ECO:0000256" key="1">
    <source>
        <dbReference type="ARBA" id="ARBA00004191"/>
    </source>
</evidence>
<dbReference type="AlphaFoldDB" id="A0AAD8IU41"/>
<feature type="chain" id="PRO_5042212308" evidence="10">
    <location>
        <begin position="24"/>
        <end position="393"/>
    </location>
</feature>
<dbReference type="SUPFAM" id="SSF51126">
    <property type="entry name" value="Pectin lyase-like"/>
    <property type="match status" value="1"/>
</dbReference>
<dbReference type="InterPro" id="IPR000743">
    <property type="entry name" value="Glyco_hydro_28"/>
</dbReference>
<feature type="signal peptide" evidence="10">
    <location>
        <begin position="1"/>
        <end position="23"/>
    </location>
</feature>
<accession>A0AAD8IU41</accession>
<dbReference type="SMART" id="SM00710">
    <property type="entry name" value="PbH1"/>
    <property type="match status" value="6"/>
</dbReference>
<dbReference type="PROSITE" id="PS00502">
    <property type="entry name" value="POLYGALACTURONASE"/>
    <property type="match status" value="1"/>
</dbReference>
<dbReference type="GO" id="GO:0004650">
    <property type="term" value="F:polygalacturonase activity"/>
    <property type="evidence" value="ECO:0007669"/>
    <property type="project" value="InterPro"/>
</dbReference>
<keyword evidence="5 9" id="KW-0378">Hydrolase</keyword>
<evidence type="ECO:0000313" key="11">
    <source>
        <dbReference type="EMBL" id="KAK1390881.1"/>
    </source>
</evidence>
<keyword evidence="6 9" id="KW-0326">Glycosidase</keyword>
<dbReference type="PANTHER" id="PTHR31375">
    <property type="match status" value="1"/>
</dbReference>
<reference evidence="11" key="1">
    <citation type="submission" date="2023-02" db="EMBL/GenBank/DDBJ databases">
        <title>Genome of toxic invasive species Heracleum sosnowskyi carries increased number of genes despite the absence of recent whole-genome duplications.</title>
        <authorList>
            <person name="Schelkunov M."/>
            <person name="Shtratnikova V."/>
            <person name="Makarenko M."/>
            <person name="Klepikova A."/>
            <person name="Omelchenko D."/>
            <person name="Novikova G."/>
            <person name="Obukhova E."/>
            <person name="Bogdanov V."/>
            <person name="Penin A."/>
            <person name="Logacheva M."/>
        </authorList>
    </citation>
    <scope>NUCLEOTIDE SEQUENCE</scope>
    <source>
        <strain evidence="11">Hsosn_3</strain>
        <tissue evidence="11">Leaf</tissue>
    </source>
</reference>
<evidence type="ECO:0000256" key="5">
    <source>
        <dbReference type="ARBA" id="ARBA00022801"/>
    </source>
</evidence>
<evidence type="ECO:0000256" key="10">
    <source>
        <dbReference type="SAM" id="SignalP"/>
    </source>
</evidence>
<evidence type="ECO:0000256" key="4">
    <source>
        <dbReference type="ARBA" id="ARBA00022525"/>
    </source>
</evidence>
<dbReference type="EMBL" id="JAUIZM010000004">
    <property type="protein sequence ID" value="KAK1390881.1"/>
    <property type="molecule type" value="Genomic_DNA"/>
</dbReference>
<comment type="subcellular location">
    <subcellularLocation>
        <location evidence="1">Secreted</location>
        <location evidence="1">Cell wall</location>
    </subcellularLocation>
</comment>
<keyword evidence="4" id="KW-0964">Secreted</keyword>
<feature type="active site" evidence="8">
    <location>
        <position position="242"/>
    </location>
</feature>
<dbReference type="Pfam" id="PF00295">
    <property type="entry name" value="Glyco_hydro_28"/>
    <property type="match status" value="1"/>
</dbReference>
<dbReference type="Gene3D" id="2.160.20.10">
    <property type="entry name" value="Single-stranded right-handed beta-helix, Pectin lyase-like"/>
    <property type="match status" value="1"/>
</dbReference>
<evidence type="ECO:0000256" key="2">
    <source>
        <dbReference type="ARBA" id="ARBA00008834"/>
    </source>
</evidence>
<evidence type="ECO:0000313" key="12">
    <source>
        <dbReference type="Proteomes" id="UP001237642"/>
    </source>
</evidence>
<evidence type="ECO:0000256" key="8">
    <source>
        <dbReference type="PROSITE-ProRule" id="PRU10052"/>
    </source>
</evidence>
<comment type="similarity">
    <text evidence="2 9">Belongs to the glycosyl hydrolase 28 family.</text>
</comment>